<evidence type="ECO:0000313" key="3">
    <source>
        <dbReference type="Proteomes" id="UP000662814"/>
    </source>
</evidence>
<dbReference type="EMBL" id="CP061169">
    <property type="protein sequence ID" value="QPZ37615.1"/>
    <property type="molecule type" value="Genomic_DNA"/>
</dbReference>
<dbReference type="RefSeq" id="WP_166990882.1">
    <property type="nucleotide sequence ID" value="NZ_CP061169.1"/>
</dbReference>
<keyword evidence="1" id="KW-1133">Transmembrane helix</keyword>
<accession>A0ABX6YG89</accession>
<dbReference type="Proteomes" id="UP000662814">
    <property type="component" value="Chromosome"/>
</dbReference>
<feature type="transmembrane region" description="Helical" evidence="1">
    <location>
        <begin position="23"/>
        <end position="45"/>
    </location>
</feature>
<evidence type="ECO:0000256" key="1">
    <source>
        <dbReference type="SAM" id="Phobius"/>
    </source>
</evidence>
<protein>
    <submittedName>
        <fullName evidence="2">Uncharacterized protein</fullName>
    </submittedName>
</protein>
<keyword evidence="1" id="KW-0812">Transmembrane</keyword>
<sequence>MNDYLPKDELDPKRQNEPSRNRVVLWIVGAGVGIYLIGTGVWGIVTGG</sequence>
<reference evidence="2 3" key="1">
    <citation type="submission" date="2020-12" db="EMBL/GenBank/DDBJ databases">
        <title>Microbacterium sp. HY060.</title>
        <authorList>
            <person name="Zhou J."/>
        </authorList>
    </citation>
    <scope>NUCLEOTIDE SEQUENCE [LARGE SCALE GENOMIC DNA]</scope>
    <source>
        <strain evidence="2 3">HY60</strain>
    </source>
</reference>
<keyword evidence="1" id="KW-0472">Membrane</keyword>
<keyword evidence="3" id="KW-1185">Reference proteome</keyword>
<gene>
    <name evidence="2" type="ORF">HCR76_12360</name>
</gene>
<organism evidence="2 3">
    <name type="scientific">Paramicrobacterium chengjingii</name>
    <dbReference type="NCBI Taxonomy" id="2769067"/>
    <lineage>
        <taxon>Bacteria</taxon>
        <taxon>Bacillati</taxon>
        <taxon>Actinomycetota</taxon>
        <taxon>Actinomycetes</taxon>
        <taxon>Micrococcales</taxon>
        <taxon>Microbacteriaceae</taxon>
        <taxon>Paramicrobacterium</taxon>
    </lineage>
</organism>
<name>A0ABX6YG89_9MICO</name>
<evidence type="ECO:0000313" key="2">
    <source>
        <dbReference type="EMBL" id="QPZ37615.1"/>
    </source>
</evidence>
<proteinExistence type="predicted"/>